<dbReference type="AlphaFoldDB" id="A0AAD4QDP2"/>
<dbReference type="PANTHER" id="PTHR12585">
    <property type="entry name" value="SCC1 / RAD21 FAMILY MEMBER"/>
    <property type="match status" value="1"/>
</dbReference>
<dbReference type="GO" id="GO:0005634">
    <property type="term" value="C:nucleus"/>
    <property type="evidence" value="ECO:0007669"/>
    <property type="project" value="UniProtKB-SubCell"/>
</dbReference>
<evidence type="ECO:0000313" key="7">
    <source>
        <dbReference type="EMBL" id="KAH8997286.1"/>
    </source>
</evidence>
<feature type="compositionally biased region" description="Basic and acidic residues" evidence="4">
    <location>
        <begin position="165"/>
        <end position="185"/>
    </location>
</feature>
<dbReference type="GO" id="GO:0008278">
    <property type="term" value="C:cohesin complex"/>
    <property type="evidence" value="ECO:0007669"/>
    <property type="project" value="InterPro"/>
</dbReference>
<evidence type="ECO:0000256" key="2">
    <source>
        <dbReference type="ARBA" id="ARBA00009870"/>
    </source>
</evidence>
<dbReference type="Gene3D" id="1.10.10.580">
    <property type="entry name" value="Structural maintenance of chromosome 1. Chain E"/>
    <property type="match status" value="1"/>
</dbReference>
<comment type="caution">
    <text evidence="7">The sequence shown here is derived from an EMBL/GenBank/DDBJ whole genome shotgun (WGS) entry which is preliminary data.</text>
</comment>
<protein>
    <submittedName>
        <fullName evidence="7">Rec8 like protein-domain-containing protein</fullName>
    </submittedName>
</protein>
<dbReference type="Pfam" id="PF04824">
    <property type="entry name" value="Rad21_Rec8"/>
    <property type="match status" value="1"/>
</dbReference>
<dbReference type="Proteomes" id="UP001201163">
    <property type="component" value="Unassembled WGS sequence"/>
</dbReference>
<evidence type="ECO:0000256" key="1">
    <source>
        <dbReference type="ARBA" id="ARBA00004123"/>
    </source>
</evidence>
<feature type="region of interest" description="Disordered" evidence="4">
    <location>
        <begin position="593"/>
        <end position="612"/>
    </location>
</feature>
<reference evidence="7" key="1">
    <citation type="submission" date="2022-01" db="EMBL/GenBank/DDBJ databases">
        <title>Comparative genomics reveals a dynamic genome evolution in the ectomycorrhizal milk-cap (Lactarius) mushrooms.</title>
        <authorList>
            <consortium name="DOE Joint Genome Institute"/>
            <person name="Lebreton A."/>
            <person name="Tang N."/>
            <person name="Kuo A."/>
            <person name="LaButti K."/>
            <person name="Drula E."/>
            <person name="Barry K."/>
            <person name="Clum A."/>
            <person name="Lipzen A."/>
            <person name="Mousain D."/>
            <person name="Ng V."/>
            <person name="Wang R."/>
            <person name="Wang X."/>
            <person name="Dai Y."/>
            <person name="Henrissat B."/>
            <person name="Grigoriev I.V."/>
            <person name="Guerin-Laguette A."/>
            <person name="Yu F."/>
            <person name="Martin F.M."/>
        </authorList>
    </citation>
    <scope>NUCLEOTIDE SEQUENCE</scope>
    <source>
        <strain evidence="7">QP</strain>
    </source>
</reference>
<dbReference type="PANTHER" id="PTHR12585:SF69">
    <property type="entry name" value="FI11703P"/>
    <property type="match status" value="1"/>
</dbReference>
<evidence type="ECO:0000259" key="6">
    <source>
        <dbReference type="Pfam" id="PF04825"/>
    </source>
</evidence>
<comment type="subcellular location">
    <subcellularLocation>
        <location evidence="1">Nucleus</location>
    </subcellularLocation>
</comment>
<dbReference type="InterPro" id="IPR006910">
    <property type="entry name" value="Rad21_Rec8_N"/>
</dbReference>
<keyword evidence="8" id="KW-1185">Reference proteome</keyword>
<dbReference type="SUPFAM" id="SSF46785">
    <property type="entry name" value="Winged helix' DNA-binding domain"/>
    <property type="match status" value="1"/>
</dbReference>
<feature type="domain" description="Rad21/Rec8-like protein C-terminal eukaryotic" evidence="5">
    <location>
        <begin position="690"/>
        <end position="728"/>
    </location>
</feature>
<accession>A0AAD4QDP2</accession>
<dbReference type="InterPro" id="IPR006909">
    <property type="entry name" value="Rad21/Rec8_C_eu"/>
</dbReference>
<comment type="similarity">
    <text evidence="2">Belongs to the rad21 family.</text>
</comment>
<feature type="compositionally biased region" description="Basic and acidic residues" evidence="4">
    <location>
        <begin position="509"/>
        <end position="521"/>
    </location>
</feature>
<proteinExistence type="inferred from homology"/>
<gene>
    <name evidence="7" type="ORF">EDB92DRAFT_1838966</name>
</gene>
<dbReference type="InterPro" id="IPR039781">
    <property type="entry name" value="Rad21/Rec8-like"/>
</dbReference>
<evidence type="ECO:0000256" key="4">
    <source>
        <dbReference type="SAM" id="MobiDB-lite"/>
    </source>
</evidence>
<feature type="region of interest" description="Disordered" evidence="4">
    <location>
        <begin position="509"/>
        <end position="528"/>
    </location>
</feature>
<keyword evidence="3" id="KW-0539">Nucleus</keyword>
<sequence length="729" mass="79822">MVVLVFYGNGNSYLSALARCTNIVGRLAATLGARSSFKKLPRRDVMGADITQLCGLITEPAEPLALRLSSNLMVGVARVYKVKHDIFLGDVNACFASLKKAVRDLHALSASSAHLQMGQPFVRPEAVTVRLDPAMVLGLNLDDFLGDWQDILEAQVEAESDDDEYGRSREKAKSRDRRPLPHPEMGRATMHTLDENLEQIMSGSFDVSFLSGPLGEQEPFSSSMDDGFGFGDGEDFGLGDIGDELAKELGEGWASAPVPPGLSVGGELHAYSDQAHADIGPIHEENFALTELTQPLGSDDVPRSRPSSARKRNFDVMSAEIPPQSPGLRSPMVLTPTPPWATNGDVAGLGDTAVEWTAEEPIPGGEVEPVPKKIKRVRLQLDARTELTDEELKTARARYVERQEVIRRTIEDKKLEKEGAHLISQMLYSVPQILKAPTLVDFWTDNFKVLVEARSGALHIKTTGELPTKHYRVSESPKRMPEEFPERDQVYEIDAVMIDDLELEPRAFDEGHQRSSEEPGQARHASIGSFPAGSAFEVGRNVEVKTDSQKSSLFPWDNAAESSSVAGAPFDMASDRISIGRDDIRLKDISTVTGRNSGRESPLIPSQNSGPGTLGFSPGTFGRTGSQINDSFEFDVPASSPLRKNIPGAEPDLITLERNSYNFLEYVKMQLQTVQQPWEGIAFNNVAPRETSTRHVAAAAFYHCLVLTTKGVLRVNQLGAYGDIMIKLT</sequence>
<dbReference type="GO" id="GO:0003682">
    <property type="term" value="F:chromatin binding"/>
    <property type="evidence" value="ECO:0007669"/>
    <property type="project" value="TreeGrafter"/>
</dbReference>
<evidence type="ECO:0000313" key="8">
    <source>
        <dbReference type="Proteomes" id="UP001201163"/>
    </source>
</evidence>
<dbReference type="InterPro" id="IPR023093">
    <property type="entry name" value="ScpA-like_C"/>
</dbReference>
<evidence type="ECO:0000256" key="3">
    <source>
        <dbReference type="ARBA" id="ARBA00023242"/>
    </source>
</evidence>
<dbReference type="GO" id="GO:0007062">
    <property type="term" value="P:sister chromatid cohesion"/>
    <property type="evidence" value="ECO:0007669"/>
    <property type="project" value="InterPro"/>
</dbReference>
<dbReference type="Pfam" id="PF04825">
    <property type="entry name" value="Rad21_Rec8_N"/>
    <property type="match status" value="1"/>
</dbReference>
<evidence type="ECO:0000259" key="5">
    <source>
        <dbReference type="Pfam" id="PF04824"/>
    </source>
</evidence>
<feature type="region of interest" description="Disordered" evidence="4">
    <location>
        <begin position="157"/>
        <end position="187"/>
    </location>
</feature>
<organism evidence="7 8">
    <name type="scientific">Lactarius akahatsu</name>
    <dbReference type="NCBI Taxonomy" id="416441"/>
    <lineage>
        <taxon>Eukaryota</taxon>
        <taxon>Fungi</taxon>
        <taxon>Dikarya</taxon>
        <taxon>Basidiomycota</taxon>
        <taxon>Agaricomycotina</taxon>
        <taxon>Agaricomycetes</taxon>
        <taxon>Russulales</taxon>
        <taxon>Russulaceae</taxon>
        <taxon>Lactarius</taxon>
    </lineage>
</organism>
<dbReference type="InterPro" id="IPR036390">
    <property type="entry name" value="WH_DNA-bd_sf"/>
</dbReference>
<name>A0AAD4QDP2_9AGAM</name>
<feature type="domain" description="Rad21/Rec8-like protein N-terminal" evidence="6">
    <location>
        <begin position="27"/>
        <end position="106"/>
    </location>
</feature>
<dbReference type="EMBL" id="JAKELL010000007">
    <property type="protein sequence ID" value="KAH8997286.1"/>
    <property type="molecule type" value="Genomic_DNA"/>
</dbReference>
<dbReference type="GO" id="GO:1990414">
    <property type="term" value="P:replication-born double-strand break repair via sister chromatid exchange"/>
    <property type="evidence" value="ECO:0007669"/>
    <property type="project" value="TreeGrafter"/>
</dbReference>